<keyword evidence="3" id="KW-0677">Repeat</keyword>
<feature type="transmembrane region" description="Helical" evidence="9">
    <location>
        <begin position="562"/>
        <end position="581"/>
    </location>
</feature>
<evidence type="ECO:0000259" key="10">
    <source>
        <dbReference type="Pfam" id="PF13962"/>
    </source>
</evidence>
<evidence type="ECO:0000256" key="1">
    <source>
        <dbReference type="ARBA" id="ARBA00004141"/>
    </source>
</evidence>
<feature type="region of interest" description="Disordered" evidence="8">
    <location>
        <begin position="420"/>
        <end position="474"/>
    </location>
</feature>
<feature type="compositionally biased region" description="Basic and acidic residues" evidence="8">
    <location>
        <begin position="420"/>
        <end position="430"/>
    </location>
</feature>
<dbReference type="InterPro" id="IPR002110">
    <property type="entry name" value="Ankyrin_rpt"/>
</dbReference>
<keyword evidence="6 9" id="KW-0472">Membrane</keyword>
<evidence type="ECO:0000256" key="2">
    <source>
        <dbReference type="ARBA" id="ARBA00022692"/>
    </source>
</evidence>
<dbReference type="PROSITE" id="PS50297">
    <property type="entry name" value="ANK_REP_REGION"/>
    <property type="match status" value="3"/>
</dbReference>
<dbReference type="Pfam" id="PF12796">
    <property type="entry name" value="Ank_2"/>
    <property type="match status" value="2"/>
</dbReference>
<keyword evidence="12" id="KW-1185">Reference proteome</keyword>
<dbReference type="SMART" id="SM00248">
    <property type="entry name" value="ANK"/>
    <property type="match status" value="8"/>
</dbReference>
<comment type="caution">
    <text evidence="11">The sequence shown here is derived from an EMBL/GenBank/DDBJ whole genome shotgun (WGS) entry which is preliminary data.</text>
</comment>
<dbReference type="PANTHER" id="PTHR24186">
    <property type="entry name" value="PROTEIN PHOSPHATASE 1 REGULATORY SUBUNIT"/>
    <property type="match status" value="1"/>
</dbReference>
<evidence type="ECO:0000256" key="4">
    <source>
        <dbReference type="ARBA" id="ARBA00022989"/>
    </source>
</evidence>
<dbReference type="Gene3D" id="1.25.40.20">
    <property type="entry name" value="Ankyrin repeat-containing domain"/>
    <property type="match status" value="1"/>
</dbReference>
<sequence length="636" mass="71012">MDILISVVAKLAEIVLRDLGDFLFRKRKNDNFTQILNLSENINSDVEKRYQGNSILHLAVKYEHWTTVEDIFKTGPSLVLLQNRQLDVPLHIAARLGRENVSTLLINKIKEYQRINAESGIKDPFQKLNSLGNTALHEAVRYGHDNIAASLIKEDPNSTSLTNAARESPLFMAVDRKFHSIAFHILETCPDNILETCVDSAFFQGRSGMNAMHAAVIGLPLQNFLRKLLTKCGSGILNKKDDFGWLPLHYAACMGNVEIVKLFLTENIDLAYVGDKEGMSALHIAAREGRISVIRTLVEVCPFVCELLDNRNRTALHVAVESGKKNVVKTLLNMREFRYLIDEKDEDGNVRHVLLIMLATDGRVEKVTLNKMGMTAVDIINSNTRLEKVAKAFMISMLEKKGYTPSLERRILVRETMSVDEKMEGHERSEQTTQRLKMPAKDEAVASVSRAANTARENNKEKHHATPNYDPGKHKPYEHIRNIGNINLLVATIIASITFAAAMQIPGGNDSNGMANLRTNTDFKIFVLADSVAFGCATASMFIHFAVAFCAQILQETYTYPINCVMFLTIISIVSSVVAFIKGAEMVFKSSSRGGSDVGPPVYVASLSFLIPVFYFLFRLVKVGQRLVQTFILSII</sequence>
<evidence type="ECO:0000313" key="12">
    <source>
        <dbReference type="Proteomes" id="UP000796880"/>
    </source>
</evidence>
<protein>
    <recommendedName>
        <fullName evidence="10">PGG domain-containing protein</fullName>
    </recommendedName>
</protein>
<dbReference type="SUPFAM" id="SSF48403">
    <property type="entry name" value="Ankyrin repeat"/>
    <property type="match status" value="1"/>
</dbReference>
<organism evidence="11 12">
    <name type="scientific">Rhamnella rubrinervis</name>
    <dbReference type="NCBI Taxonomy" id="2594499"/>
    <lineage>
        <taxon>Eukaryota</taxon>
        <taxon>Viridiplantae</taxon>
        <taxon>Streptophyta</taxon>
        <taxon>Embryophyta</taxon>
        <taxon>Tracheophyta</taxon>
        <taxon>Spermatophyta</taxon>
        <taxon>Magnoliopsida</taxon>
        <taxon>eudicotyledons</taxon>
        <taxon>Gunneridae</taxon>
        <taxon>Pentapetalae</taxon>
        <taxon>rosids</taxon>
        <taxon>fabids</taxon>
        <taxon>Rosales</taxon>
        <taxon>Rhamnaceae</taxon>
        <taxon>rhamnoid group</taxon>
        <taxon>Rhamneae</taxon>
        <taxon>Rhamnella</taxon>
    </lineage>
</organism>
<evidence type="ECO:0000256" key="9">
    <source>
        <dbReference type="SAM" id="Phobius"/>
    </source>
</evidence>
<accession>A0A8K0GYS6</accession>
<evidence type="ECO:0000313" key="11">
    <source>
        <dbReference type="EMBL" id="KAF3442510.1"/>
    </source>
</evidence>
<feature type="repeat" description="ANK" evidence="7">
    <location>
        <begin position="277"/>
        <end position="299"/>
    </location>
</feature>
<evidence type="ECO:0000256" key="5">
    <source>
        <dbReference type="ARBA" id="ARBA00023043"/>
    </source>
</evidence>
<feature type="repeat" description="ANK" evidence="7">
    <location>
        <begin position="243"/>
        <end position="275"/>
    </location>
</feature>
<gene>
    <name evidence="11" type="ORF">FNV43_RR16426</name>
</gene>
<evidence type="ECO:0000256" key="8">
    <source>
        <dbReference type="SAM" id="MobiDB-lite"/>
    </source>
</evidence>
<dbReference type="GO" id="GO:0005886">
    <property type="term" value="C:plasma membrane"/>
    <property type="evidence" value="ECO:0007669"/>
    <property type="project" value="TreeGrafter"/>
</dbReference>
<name>A0A8K0GYS6_9ROSA</name>
<evidence type="ECO:0000256" key="6">
    <source>
        <dbReference type="ARBA" id="ARBA00023136"/>
    </source>
</evidence>
<proteinExistence type="predicted"/>
<feature type="transmembrane region" description="Helical" evidence="9">
    <location>
        <begin position="601"/>
        <end position="618"/>
    </location>
</feature>
<dbReference type="InterPro" id="IPR036770">
    <property type="entry name" value="Ankyrin_rpt-contain_sf"/>
</dbReference>
<keyword evidence="5 7" id="KW-0040">ANK repeat</keyword>
<comment type="subcellular location">
    <subcellularLocation>
        <location evidence="1">Membrane</location>
        <topology evidence="1">Multi-pass membrane protein</topology>
    </subcellularLocation>
</comment>
<feature type="transmembrane region" description="Helical" evidence="9">
    <location>
        <begin position="525"/>
        <end position="550"/>
    </location>
</feature>
<feature type="repeat" description="ANK" evidence="7">
    <location>
        <begin position="311"/>
        <end position="333"/>
    </location>
</feature>
<dbReference type="PROSITE" id="PS50088">
    <property type="entry name" value="ANK_REPEAT"/>
    <property type="match status" value="4"/>
</dbReference>
<dbReference type="OrthoDB" id="1194380at2759"/>
<evidence type="ECO:0000256" key="7">
    <source>
        <dbReference type="PROSITE-ProRule" id="PRU00023"/>
    </source>
</evidence>
<dbReference type="AlphaFoldDB" id="A0A8K0GYS6"/>
<feature type="domain" description="PGG" evidence="10">
    <location>
        <begin position="479"/>
        <end position="584"/>
    </location>
</feature>
<evidence type="ECO:0000256" key="3">
    <source>
        <dbReference type="ARBA" id="ARBA00022737"/>
    </source>
</evidence>
<dbReference type="Proteomes" id="UP000796880">
    <property type="component" value="Unassembled WGS sequence"/>
</dbReference>
<feature type="repeat" description="ANK" evidence="7">
    <location>
        <begin position="131"/>
        <end position="163"/>
    </location>
</feature>
<dbReference type="Pfam" id="PF00023">
    <property type="entry name" value="Ank"/>
    <property type="match status" value="1"/>
</dbReference>
<keyword evidence="2 9" id="KW-0812">Transmembrane</keyword>
<dbReference type="EMBL" id="VOIH02000007">
    <property type="protein sequence ID" value="KAF3442510.1"/>
    <property type="molecule type" value="Genomic_DNA"/>
</dbReference>
<feature type="transmembrane region" description="Helical" evidence="9">
    <location>
        <begin position="483"/>
        <end position="505"/>
    </location>
</feature>
<reference evidence="11" key="1">
    <citation type="submission" date="2020-03" db="EMBL/GenBank/DDBJ databases">
        <title>A high-quality chromosome-level genome assembly of a woody plant with both climbing and erect habits, Rhamnella rubrinervis.</title>
        <authorList>
            <person name="Lu Z."/>
            <person name="Yang Y."/>
            <person name="Zhu X."/>
            <person name="Sun Y."/>
        </authorList>
    </citation>
    <scope>NUCLEOTIDE SEQUENCE</scope>
    <source>
        <strain evidence="11">BYM</strain>
        <tissue evidence="11">Leaf</tissue>
    </source>
</reference>
<keyword evidence="4 9" id="KW-1133">Transmembrane helix</keyword>
<dbReference type="Pfam" id="PF13962">
    <property type="entry name" value="PGG"/>
    <property type="match status" value="1"/>
</dbReference>
<dbReference type="PANTHER" id="PTHR24186:SF50">
    <property type="entry name" value="ANKYRIN REPEAT-CONTAINING PROTEIN ITN1-LIKE ISOFORM X1"/>
    <property type="match status" value="1"/>
</dbReference>
<dbReference type="InterPro" id="IPR026961">
    <property type="entry name" value="PGG_dom"/>
</dbReference>